<keyword evidence="5 6" id="KW-0472">Membrane</keyword>
<comment type="subcellular location">
    <subcellularLocation>
        <location evidence="1 6">Membrane</location>
        <topology evidence="1 6">Multi-pass membrane protein</topology>
    </subcellularLocation>
</comment>
<dbReference type="PANTHER" id="PTHR12608:SF1">
    <property type="entry name" value="TRANSMEMBRANE PROTEIN 165"/>
    <property type="match status" value="1"/>
</dbReference>
<dbReference type="GO" id="GO:0016020">
    <property type="term" value="C:membrane"/>
    <property type="evidence" value="ECO:0007669"/>
    <property type="project" value="UniProtKB-SubCell"/>
</dbReference>
<accession>A0A1G1WG38</accession>
<comment type="caution">
    <text evidence="6">Lacks conserved residue(s) required for the propagation of feature annotation.</text>
</comment>
<feature type="transmembrane region" description="Helical" evidence="6">
    <location>
        <begin position="69"/>
        <end position="88"/>
    </location>
</feature>
<gene>
    <name evidence="7" type="ORF">A2Z42_00290</name>
</gene>
<evidence type="ECO:0000256" key="2">
    <source>
        <dbReference type="ARBA" id="ARBA00009190"/>
    </source>
</evidence>
<evidence type="ECO:0000256" key="1">
    <source>
        <dbReference type="ARBA" id="ARBA00004141"/>
    </source>
</evidence>
<feature type="transmembrane region" description="Helical" evidence="6">
    <location>
        <begin position="35"/>
        <end position="57"/>
    </location>
</feature>
<evidence type="ECO:0000313" key="7">
    <source>
        <dbReference type="EMBL" id="OGY26655.1"/>
    </source>
</evidence>
<dbReference type="EMBL" id="MHCU01000064">
    <property type="protein sequence ID" value="OGY26655.1"/>
    <property type="molecule type" value="Genomic_DNA"/>
</dbReference>
<name>A0A1G1WG38_9BACT</name>
<evidence type="ECO:0000313" key="8">
    <source>
        <dbReference type="Proteomes" id="UP000176645"/>
    </source>
</evidence>
<protein>
    <recommendedName>
        <fullName evidence="6">GDT1 family protein</fullName>
    </recommendedName>
</protein>
<dbReference type="Proteomes" id="UP000176645">
    <property type="component" value="Unassembled WGS sequence"/>
</dbReference>
<evidence type="ECO:0000256" key="5">
    <source>
        <dbReference type="ARBA" id="ARBA00023136"/>
    </source>
</evidence>
<keyword evidence="3 6" id="KW-0812">Transmembrane</keyword>
<dbReference type="InterPro" id="IPR001727">
    <property type="entry name" value="GDT1-like"/>
</dbReference>
<dbReference type="AlphaFoldDB" id="A0A1G1WG38"/>
<organism evidence="7 8">
    <name type="scientific">Candidatus Woykebacteria bacterium RBG_19FT_COMBO_43_10</name>
    <dbReference type="NCBI Taxonomy" id="1802598"/>
    <lineage>
        <taxon>Bacteria</taxon>
        <taxon>Candidatus Woykeibacteriota</taxon>
    </lineage>
</organism>
<dbReference type="GO" id="GO:0046873">
    <property type="term" value="F:metal ion transmembrane transporter activity"/>
    <property type="evidence" value="ECO:0007669"/>
    <property type="project" value="InterPro"/>
</dbReference>
<sequence>MDWKIFVSTFTLIFLAELGDKTQLAVIALSAKEKTPLTIFISAIFGFALASLIAIIIGSLGAKFIPLEIIQKIAAVAFIAVGLLIFFGKI</sequence>
<evidence type="ECO:0000256" key="4">
    <source>
        <dbReference type="ARBA" id="ARBA00022989"/>
    </source>
</evidence>
<dbReference type="PANTHER" id="PTHR12608">
    <property type="entry name" value="TRANSMEMBRANE PROTEIN HTP-1 RELATED"/>
    <property type="match status" value="1"/>
</dbReference>
<keyword evidence="4 6" id="KW-1133">Transmembrane helix</keyword>
<evidence type="ECO:0000256" key="3">
    <source>
        <dbReference type="ARBA" id="ARBA00022692"/>
    </source>
</evidence>
<dbReference type="Pfam" id="PF01169">
    <property type="entry name" value="GDT1"/>
    <property type="match status" value="1"/>
</dbReference>
<comment type="similarity">
    <text evidence="2 6">Belongs to the GDT1 family.</text>
</comment>
<reference evidence="7 8" key="1">
    <citation type="journal article" date="2016" name="Nat. Commun.">
        <title>Thousands of microbial genomes shed light on interconnected biogeochemical processes in an aquifer system.</title>
        <authorList>
            <person name="Anantharaman K."/>
            <person name="Brown C.T."/>
            <person name="Hug L.A."/>
            <person name="Sharon I."/>
            <person name="Castelle C.J."/>
            <person name="Probst A.J."/>
            <person name="Thomas B.C."/>
            <person name="Singh A."/>
            <person name="Wilkins M.J."/>
            <person name="Karaoz U."/>
            <person name="Brodie E.L."/>
            <person name="Williams K.H."/>
            <person name="Hubbard S.S."/>
            <person name="Banfield J.F."/>
        </authorList>
    </citation>
    <scope>NUCLEOTIDE SEQUENCE [LARGE SCALE GENOMIC DNA]</scope>
</reference>
<proteinExistence type="inferred from homology"/>
<comment type="caution">
    <text evidence="7">The sequence shown here is derived from an EMBL/GenBank/DDBJ whole genome shotgun (WGS) entry which is preliminary data.</text>
</comment>
<evidence type="ECO:0000256" key="6">
    <source>
        <dbReference type="RuleBase" id="RU365102"/>
    </source>
</evidence>